<feature type="domain" description="Helix-hairpin-helix DNA-binding motif class 1" evidence="2">
    <location>
        <begin position="80"/>
        <end position="99"/>
    </location>
</feature>
<dbReference type="SMART" id="SM00278">
    <property type="entry name" value="HhH1"/>
    <property type="match status" value="2"/>
</dbReference>
<reference evidence="3 4" key="1">
    <citation type="submission" date="2022-05" db="EMBL/GenBank/DDBJ databases">
        <title>Microbulbifer sp. nov., isolated from sponge.</title>
        <authorList>
            <person name="Gao L."/>
        </authorList>
    </citation>
    <scope>NUCLEOTIDE SEQUENCE [LARGE SCALE GENOMIC DNA]</scope>
    <source>
        <strain evidence="3 4">MI-G</strain>
    </source>
</reference>
<dbReference type="InterPro" id="IPR004509">
    <property type="entry name" value="Competence_ComEA_HhH"/>
</dbReference>
<evidence type="ECO:0000256" key="1">
    <source>
        <dbReference type="SAM" id="SignalP"/>
    </source>
</evidence>
<evidence type="ECO:0000259" key="2">
    <source>
        <dbReference type="SMART" id="SM00278"/>
    </source>
</evidence>
<keyword evidence="4" id="KW-1185">Reference proteome</keyword>
<accession>A0ABY9EJN9</accession>
<keyword evidence="1" id="KW-0732">Signal</keyword>
<dbReference type="EMBL" id="CP098023">
    <property type="protein sequence ID" value="WKD51516.1"/>
    <property type="molecule type" value="Genomic_DNA"/>
</dbReference>
<gene>
    <name evidence="3" type="ORF">M8T91_08885</name>
</gene>
<dbReference type="Gene3D" id="1.10.150.280">
    <property type="entry name" value="AF1531-like domain"/>
    <property type="match status" value="1"/>
</dbReference>
<dbReference type="Pfam" id="PF12836">
    <property type="entry name" value="HHH_3"/>
    <property type="match status" value="1"/>
</dbReference>
<dbReference type="PANTHER" id="PTHR21180">
    <property type="entry name" value="ENDONUCLEASE/EXONUCLEASE/PHOSPHATASE FAMILY DOMAIN-CONTAINING PROTEIN 1"/>
    <property type="match status" value="1"/>
</dbReference>
<feature type="signal peptide" evidence="1">
    <location>
        <begin position="1"/>
        <end position="26"/>
    </location>
</feature>
<protein>
    <submittedName>
        <fullName evidence="3">Helix-hairpin-helix domain-containing protein</fullName>
    </submittedName>
</protein>
<feature type="domain" description="Helix-hairpin-helix DNA-binding motif class 1" evidence="2">
    <location>
        <begin position="50"/>
        <end position="69"/>
    </location>
</feature>
<dbReference type="InterPro" id="IPR010994">
    <property type="entry name" value="RuvA_2-like"/>
</dbReference>
<sequence>MKNIRVIIPSLLVLVFSLYLSPTITANDARPEAIKQVVTKINVNSASVAELAEKLEGVGTEKAQLIVEHREKHGPFTSVEQLLDVKGIGAATLKKNRDKIQL</sequence>
<dbReference type="InterPro" id="IPR051675">
    <property type="entry name" value="Endo/Exo/Phosphatase_dom_1"/>
</dbReference>
<feature type="chain" id="PRO_5045308261" evidence="1">
    <location>
        <begin position="27"/>
        <end position="102"/>
    </location>
</feature>
<organism evidence="3 4">
    <name type="scientific">Microbulbifer spongiae</name>
    <dbReference type="NCBI Taxonomy" id="2944933"/>
    <lineage>
        <taxon>Bacteria</taxon>
        <taxon>Pseudomonadati</taxon>
        <taxon>Pseudomonadota</taxon>
        <taxon>Gammaproteobacteria</taxon>
        <taxon>Cellvibrionales</taxon>
        <taxon>Microbulbiferaceae</taxon>
        <taxon>Microbulbifer</taxon>
    </lineage>
</organism>
<proteinExistence type="predicted"/>
<dbReference type="Proteomes" id="UP001321520">
    <property type="component" value="Chromosome"/>
</dbReference>
<dbReference type="InterPro" id="IPR003583">
    <property type="entry name" value="Hlx-hairpin-Hlx_DNA-bd_motif"/>
</dbReference>
<dbReference type="SUPFAM" id="SSF47781">
    <property type="entry name" value="RuvA domain 2-like"/>
    <property type="match status" value="1"/>
</dbReference>
<dbReference type="NCBIfam" id="TIGR00426">
    <property type="entry name" value="competence protein ComEA helix-hairpin-helix repeat region"/>
    <property type="match status" value="1"/>
</dbReference>
<dbReference type="RefSeq" id="WP_301418860.1">
    <property type="nucleotide sequence ID" value="NZ_CP098023.1"/>
</dbReference>
<evidence type="ECO:0000313" key="4">
    <source>
        <dbReference type="Proteomes" id="UP001321520"/>
    </source>
</evidence>
<evidence type="ECO:0000313" key="3">
    <source>
        <dbReference type="EMBL" id="WKD51516.1"/>
    </source>
</evidence>
<dbReference type="PANTHER" id="PTHR21180:SF32">
    <property type="entry name" value="ENDONUCLEASE_EXONUCLEASE_PHOSPHATASE FAMILY DOMAIN-CONTAINING PROTEIN 1"/>
    <property type="match status" value="1"/>
</dbReference>
<name>A0ABY9EJN9_9GAMM</name>